<proteinExistence type="predicted"/>
<evidence type="ECO:0000313" key="1">
    <source>
        <dbReference type="EMBL" id="VYT89834.1"/>
    </source>
</evidence>
<protein>
    <submittedName>
        <fullName evidence="1">Uncharacterized protein</fullName>
    </submittedName>
</protein>
<organism evidence="1">
    <name type="scientific">Thomasclavelia ramosa</name>
    <dbReference type="NCBI Taxonomy" id="1547"/>
    <lineage>
        <taxon>Bacteria</taxon>
        <taxon>Bacillati</taxon>
        <taxon>Bacillota</taxon>
        <taxon>Erysipelotrichia</taxon>
        <taxon>Erysipelotrichales</taxon>
        <taxon>Coprobacillaceae</taxon>
        <taxon>Thomasclavelia</taxon>
    </lineage>
</organism>
<dbReference type="AlphaFoldDB" id="A0A6N3ACI7"/>
<accession>A0A6N3ACI7</accession>
<reference evidence="1" key="1">
    <citation type="submission" date="2019-11" db="EMBL/GenBank/DDBJ databases">
        <authorList>
            <person name="Feng L."/>
        </authorList>
    </citation>
    <scope>NUCLEOTIDE SEQUENCE</scope>
    <source>
        <strain evidence="1">CramosumLFYP8</strain>
    </source>
</reference>
<sequence length="86" mass="9331">MLNKPGTNEIPAIVRLSSRFEKIMIAITKPIVTPEPPNSPNICNHAIAKMCNSSLFASFVLENVSIFSNINGVNNASFTADNMLLP</sequence>
<dbReference type="EMBL" id="CACRTL010000021">
    <property type="protein sequence ID" value="VYT89834.1"/>
    <property type="molecule type" value="Genomic_DNA"/>
</dbReference>
<name>A0A6N3ACI7_9FIRM</name>
<gene>
    <name evidence="1" type="ORF">CRLFYP8_02454</name>
</gene>